<dbReference type="EMBL" id="JAOVKC010000959">
    <property type="protein sequence ID" value="MCV5625903.1"/>
    <property type="molecule type" value="Genomic_DNA"/>
</dbReference>
<feature type="non-terminal residue" evidence="1">
    <location>
        <position position="72"/>
    </location>
</feature>
<proteinExistence type="predicted"/>
<protein>
    <submittedName>
        <fullName evidence="1">Uncharacterized protein</fullName>
    </submittedName>
</protein>
<dbReference type="Gene3D" id="3.40.50.1000">
    <property type="entry name" value="HAD superfamily/HAD-like"/>
    <property type="match status" value="1"/>
</dbReference>
<accession>A0AAP3EKW6</accession>
<comment type="caution">
    <text evidence="1">The sequence shown here is derived from an EMBL/GenBank/DDBJ whole genome shotgun (WGS) entry which is preliminary data.</text>
</comment>
<organism evidence="1 2">
    <name type="scientific">Escherichia coli</name>
    <dbReference type="NCBI Taxonomy" id="562"/>
    <lineage>
        <taxon>Bacteria</taxon>
        <taxon>Pseudomonadati</taxon>
        <taxon>Pseudomonadota</taxon>
        <taxon>Gammaproteobacteria</taxon>
        <taxon>Enterobacterales</taxon>
        <taxon>Enterobacteriaceae</taxon>
        <taxon>Escherichia</taxon>
    </lineage>
</organism>
<name>A0AAP3EKW6_ECOLX</name>
<dbReference type="Proteomes" id="UP001208624">
    <property type="component" value="Unassembled WGS sequence"/>
</dbReference>
<evidence type="ECO:0000313" key="1">
    <source>
        <dbReference type="EMBL" id="MCV5625903.1"/>
    </source>
</evidence>
<dbReference type="InterPro" id="IPR023214">
    <property type="entry name" value="HAD_sf"/>
</dbReference>
<reference evidence="1" key="1">
    <citation type="submission" date="2023-06" db="EMBL/GenBank/DDBJ databases">
        <title>Deciphering the underlying mechanisms mediating the transmission of blaNDM gene from human to animals in China.</title>
        <authorList>
            <person name="Chen K."/>
            <person name="Chen S."/>
        </authorList>
    </citation>
    <scope>NUCLEOTIDE SEQUENCE</scope>
    <source>
        <strain evidence="1">1199</strain>
    </source>
</reference>
<sequence length="72" mass="7752">MLCEIEGVLARASHRKAVPDADAGALIAGDELIFPTSRMLRGFARSGAEVVLISSRPEALEGPTKRWLKDFG</sequence>
<gene>
    <name evidence="1" type="ORF">OFN31_30180</name>
</gene>
<evidence type="ECO:0000313" key="2">
    <source>
        <dbReference type="Proteomes" id="UP001208624"/>
    </source>
</evidence>
<dbReference type="AlphaFoldDB" id="A0AAP3EKW6"/>